<feature type="transmembrane region" description="Helical" evidence="7">
    <location>
        <begin position="39"/>
        <end position="60"/>
    </location>
</feature>
<feature type="transmembrane region" description="Helical" evidence="7">
    <location>
        <begin position="72"/>
        <end position="95"/>
    </location>
</feature>
<feature type="transmembrane region" description="Helical" evidence="7">
    <location>
        <begin position="478"/>
        <end position="498"/>
    </location>
</feature>
<dbReference type="OrthoDB" id="5296287at2759"/>
<keyword evidence="3 7" id="KW-0812">Transmembrane</keyword>
<feature type="region of interest" description="Disordered" evidence="6">
    <location>
        <begin position="1"/>
        <end position="27"/>
    </location>
</feature>
<comment type="subcellular location">
    <subcellularLocation>
        <location evidence="1">Membrane</location>
        <topology evidence="1">Multi-pass membrane protein</topology>
    </subcellularLocation>
</comment>
<proteinExistence type="inferred from homology"/>
<dbReference type="FunFam" id="1.20.1250.20:FF:000011">
    <property type="entry name" value="MFS multidrug transporter, putative"/>
    <property type="match status" value="1"/>
</dbReference>
<feature type="transmembrane region" description="Helical" evidence="7">
    <location>
        <begin position="107"/>
        <end position="127"/>
    </location>
</feature>
<feature type="transmembrane region" description="Helical" evidence="7">
    <location>
        <begin position="444"/>
        <end position="466"/>
    </location>
</feature>
<dbReference type="PANTHER" id="PTHR23502:SF68">
    <property type="entry name" value="MULTIDRUG TRANSPORTER, PUTATIVE (AFU_ORTHOLOGUE AFUA_3G01120)-RELATED"/>
    <property type="match status" value="1"/>
</dbReference>
<evidence type="ECO:0000313" key="9">
    <source>
        <dbReference type="EMBL" id="KAF2642459.1"/>
    </source>
</evidence>
<dbReference type="InterPro" id="IPR036259">
    <property type="entry name" value="MFS_trans_sf"/>
</dbReference>
<dbReference type="PANTHER" id="PTHR23502">
    <property type="entry name" value="MAJOR FACILITATOR SUPERFAMILY"/>
    <property type="match status" value="1"/>
</dbReference>
<dbReference type="SUPFAM" id="SSF103473">
    <property type="entry name" value="MFS general substrate transporter"/>
    <property type="match status" value="1"/>
</dbReference>
<dbReference type="AlphaFoldDB" id="A0A6A6S439"/>
<sequence length="512" mass="55421">MAESQKESRSVMSKEDNIVDWDGPDDPNNPRNWAPRKQYVHAVVVALIALNVNLASTMFAPGAPLLMQELSITSTIIGSMTVSIYVLGFAVGPLILSPLSELYGRLIVYQCCNFVYLGFTLGCALSTNTAMFLVFRFIAGCAGSAPMTIAGGTIADIFPQEKRGSVMGMLALGPIIGPVIGPIAGGFIAMDIGWRWTFWVLFIMSAVVNIVSLICMRETYAPVLLARKTALLQKETGNTALRSKLDQGISPTKMLTRSLIRPIKLLLFSPVVLLLSIYVAFAFGLTFLLFTTFPSVYRAKYGFSTGISGLAYLGMGLGFFFGMLVFAALSDKILKRKTGEGVNVAQDISTAEDIPPASVDTESPVNSAVTEKEAGPVYKPELRLFLMVWLAPVLPFGFFWYGWSADQGTHWIVPILGTGLIGIGSLFIMMPAQTYLVDVFGSEGAASALAANTLLRSLFGAFLPLAGPPLYEKLGLGWGNSLLGFIGLAFIPVPFLFYKYGERARAKWPVKL</sequence>
<keyword evidence="5 7" id="KW-0472">Membrane</keyword>
<gene>
    <name evidence="9" type="ORF">P280DRAFT_447857</name>
</gene>
<dbReference type="PROSITE" id="PS50850">
    <property type="entry name" value="MFS"/>
    <property type="match status" value="1"/>
</dbReference>
<dbReference type="EMBL" id="MU006781">
    <property type="protein sequence ID" value="KAF2642459.1"/>
    <property type="molecule type" value="Genomic_DNA"/>
</dbReference>
<dbReference type="Proteomes" id="UP000799753">
    <property type="component" value="Unassembled WGS sequence"/>
</dbReference>
<keyword evidence="10" id="KW-1185">Reference proteome</keyword>
<protein>
    <submittedName>
        <fullName evidence="9">MFS general substrate transporter</fullName>
    </submittedName>
</protein>
<dbReference type="InterPro" id="IPR020846">
    <property type="entry name" value="MFS_dom"/>
</dbReference>
<evidence type="ECO:0000256" key="6">
    <source>
        <dbReference type="SAM" id="MobiDB-lite"/>
    </source>
</evidence>
<accession>A0A6A6S439</accession>
<evidence type="ECO:0000256" key="2">
    <source>
        <dbReference type="ARBA" id="ARBA00008335"/>
    </source>
</evidence>
<feature type="transmembrane region" description="Helical" evidence="7">
    <location>
        <begin position="384"/>
        <end position="403"/>
    </location>
</feature>
<reference evidence="9" key="1">
    <citation type="journal article" date="2020" name="Stud. Mycol.">
        <title>101 Dothideomycetes genomes: a test case for predicting lifestyles and emergence of pathogens.</title>
        <authorList>
            <person name="Haridas S."/>
            <person name="Albert R."/>
            <person name="Binder M."/>
            <person name="Bloem J."/>
            <person name="Labutti K."/>
            <person name="Salamov A."/>
            <person name="Andreopoulos B."/>
            <person name="Baker S."/>
            <person name="Barry K."/>
            <person name="Bills G."/>
            <person name="Bluhm B."/>
            <person name="Cannon C."/>
            <person name="Castanera R."/>
            <person name="Culley D."/>
            <person name="Daum C."/>
            <person name="Ezra D."/>
            <person name="Gonzalez J."/>
            <person name="Henrissat B."/>
            <person name="Kuo A."/>
            <person name="Liang C."/>
            <person name="Lipzen A."/>
            <person name="Lutzoni F."/>
            <person name="Magnuson J."/>
            <person name="Mondo S."/>
            <person name="Nolan M."/>
            <person name="Ohm R."/>
            <person name="Pangilinan J."/>
            <person name="Park H.-J."/>
            <person name="Ramirez L."/>
            <person name="Alfaro M."/>
            <person name="Sun H."/>
            <person name="Tritt A."/>
            <person name="Yoshinaga Y."/>
            <person name="Zwiers L.-H."/>
            <person name="Turgeon B."/>
            <person name="Goodwin S."/>
            <person name="Spatafora J."/>
            <person name="Crous P."/>
            <person name="Grigoriev I."/>
        </authorList>
    </citation>
    <scope>NUCLEOTIDE SEQUENCE</scope>
    <source>
        <strain evidence="9">CBS 473.64</strain>
    </source>
</reference>
<feature type="transmembrane region" description="Helical" evidence="7">
    <location>
        <begin position="133"/>
        <end position="158"/>
    </location>
</feature>
<name>A0A6A6S439_9PLEO</name>
<feature type="transmembrane region" description="Helical" evidence="7">
    <location>
        <begin position="310"/>
        <end position="329"/>
    </location>
</feature>
<evidence type="ECO:0000256" key="3">
    <source>
        <dbReference type="ARBA" id="ARBA00022692"/>
    </source>
</evidence>
<dbReference type="Gene3D" id="1.20.1250.20">
    <property type="entry name" value="MFS general substrate transporter like domains"/>
    <property type="match status" value="1"/>
</dbReference>
<feature type="transmembrane region" description="Helical" evidence="7">
    <location>
        <begin position="265"/>
        <end position="290"/>
    </location>
</feature>
<feature type="compositionally biased region" description="Basic and acidic residues" evidence="6">
    <location>
        <begin position="1"/>
        <end position="17"/>
    </location>
</feature>
<keyword evidence="4 7" id="KW-1133">Transmembrane helix</keyword>
<organism evidence="9 10">
    <name type="scientific">Massarina eburnea CBS 473.64</name>
    <dbReference type="NCBI Taxonomy" id="1395130"/>
    <lineage>
        <taxon>Eukaryota</taxon>
        <taxon>Fungi</taxon>
        <taxon>Dikarya</taxon>
        <taxon>Ascomycota</taxon>
        <taxon>Pezizomycotina</taxon>
        <taxon>Dothideomycetes</taxon>
        <taxon>Pleosporomycetidae</taxon>
        <taxon>Pleosporales</taxon>
        <taxon>Massarineae</taxon>
        <taxon>Massarinaceae</taxon>
        <taxon>Massarina</taxon>
    </lineage>
</organism>
<feature type="transmembrane region" description="Helical" evidence="7">
    <location>
        <begin position="409"/>
        <end position="432"/>
    </location>
</feature>
<evidence type="ECO:0000259" key="8">
    <source>
        <dbReference type="PROSITE" id="PS50850"/>
    </source>
</evidence>
<dbReference type="GO" id="GO:0016020">
    <property type="term" value="C:membrane"/>
    <property type="evidence" value="ECO:0007669"/>
    <property type="project" value="UniProtKB-SubCell"/>
</dbReference>
<evidence type="ECO:0000256" key="7">
    <source>
        <dbReference type="SAM" id="Phobius"/>
    </source>
</evidence>
<evidence type="ECO:0000256" key="5">
    <source>
        <dbReference type="ARBA" id="ARBA00023136"/>
    </source>
</evidence>
<evidence type="ECO:0000256" key="4">
    <source>
        <dbReference type="ARBA" id="ARBA00022989"/>
    </source>
</evidence>
<feature type="domain" description="Major facilitator superfamily (MFS) profile" evidence="8">
    <location>
        <begin position="41"/>
        <end position="504"/>
    </location>
</feature>
<feature type="transmembrane region" description="Helical" evidence="7">
    <location>
        <begin position="170"/>
        <end position="190"/>
    </location>
</feature>
<dbReference type="Pfam" id="PF07690">
    <property type="entry name" value="MFS_1"/>
    <property type="match status" value="1"/>
</dbReference>
<dbReference type="GO" id="GO:0022857">
    <property type="term" value="F:transmembrane transporter activity"/>
    <property type="evidence" value="ECO:0007669"/>
    <property type="project" value="InterPro"/>
</dbReference>
<evidence type="ECO:0000313" key="10">
    <source>
        <dbReference type="Proteomes" id="UP000799753"/>
    </source>
</evidence>
<comment type="similarity">
    <text evidence="2">Belongs to the major facilitator superfamily.</text>
</comment>
<dbReference type="InterPro" id="IPR011701">
    <property type="entry name" value="MFS"/>
</dbReference>
<evidence type="ECO:0000256" key="1">
    <source>
        <dbReference type="ARBA" id="ARBA00004141"/>
    </source>
</evidence>
<feature type="transmembrane region" description="Helical" evidence="7">
    <location>
        <begin position="196"/>
        <end position="216"/>
    </location>
</feature>
<dbReference type="CDD" id="cd17323">
    <property type="entry name" value="MFS_Tpo1_MDR_like"/>
    <property type="match status" value="1"/>
</dbReference>